<dbReference type="EMBL" id="LXQA010881751">
    <property type="protein sequence ID" value="MCI75387.1"/>
    <property type="molecule type" value="Genomic_DNA"/>
</dbReference>
<protein>
    <submittedName>
        <fullName evidence="1">Uncharacterized protein</fullName>
    </submittedName>
</protein>
<keyword evidence="2" id="KW-1185">Reference proteome</keyword>
<organism evidence="1 2">
    <name type="scientific">Trifolium medium</name>
    <dbReference type="NCBI Taxonomy" id="97028"/>
    <lineage>
        <taxon>Eukaryota</taxon>
        <taxon>Viridiplantae</taxon>
        <taxon>Streptophyta</taxon>
        <taxon>Embryophyta</taxon>
        <taxon>Tracheophyta</taxon>
        <taxon>Spermatophyta</taxon>
        <taxon>Magnoliopsida</taxon>
        <taxon>eudicotyledons</taxon>
        <taxon>Gunneridae</taxon>
        <taxon>Pentapetalae</taxon>
        <taxon>rosids</taxon>
        <taxon>fabids</taxon>
        <taxon>Fabales</taxon>
        <taxon>Fabaceae</taxon>
        <taxon>Papilionoideae</taxon>
        <taxon>50 kb inversion clade</taxon>
        <taxon>NPAAA clade</taxon>
        <taxon>Hologalegina</taxon>
        <taxon>IRL clade</taxon>
        <taxon>Trifolieae</taxon>
        <taxon>Trifolium</taxon>
    </lineage>
</organism>
<feature type="non-terminal residue" evidence="1">
    <location>
        <position position="1"/>
    </location>
</feature>
<sequence>VEPDAAAADPEEVEEVLLLLPMLPVDLSMLS</sequence>
<name>A0A392URK5_9FABA</name>
<evidence type="ECO:0000313" key="1">
    <source>
        <dbReference type="EMBL" id="MCI75387.1"/>
    </source>
</evidence>
<reference evidence="1 2" key="1">
    <citation type="journal article" date="2018" name="Front. Plant Sci.">
        <title>Red Clover (Trifolium pratense) and Zigzag Clover (T. medium) - A Picture of Genomic Similarities and Differences.</title>
        <authorList>
            <person name="Dluhosova J."/>
            <person name="Istvanek J."/>
            <person name="Nedelnik J."/>
            <person name="Repkova J."/>
        </authorList>
    </citation>
    <scope>NUCLEOTIDE SEQUENCE [LARGE SCALE GENOMIC DNA]</scope>
    <source>
        <strain evidence="2">cv. 10/8</strain>
        <tissue evidence="1">Leaf</tissue>
    </source>
</reference>
<proteinExistence type="predicted"/>
<dbReference type="Proteomes" id="UP000265520">
    <property type="component" value="Unassembled WGS sequence"/>
</dbReference>
<accession>A0A392URK5</accession>
<dbReference type="AlphaFoldDB" id="A0A392URK5"/>
<evidence type="ECO:0000313" key="2">
    <source>
        <dbReference type="Proteomes" id="UP000265520"/>
    </source>
</evidence>
<comment type="caution">
    <text evidence="1">The sequence shown here is derived from an EMBL/GenBank/DDBJ whole genome shotgun (WGS) entry which is preliminary data.</text>
</comment>